<dbReference type="Gene3D" id="1.10.260.40">
    <property type="entry name" value="lambda repressor-like DNA-binding domains"/>
    <property type="match status" value="1"/>
</dbReference>
<dbReference type="AlphaFoldDB" id="A0A285TBU1"/>
<dbReference type="Proteomes" id="UP000219111">
    <property type="component" value="Unassembled WGS sequence"/>
</dbReference>
<dbReference type="OrthoDB" id="6064795at2"/>
<organism evidence="1 2">
    <name type="scientific">Rhodobacter maris</name>
    <dbReference type="NCBI Taxonomy" id="446682"/>
    <lineage>
        <taxon>Bacteria</taxon>
        <taxon>Pseudomonadati</taxon>
        <taxon>Pseudomonadota</taxon>
        <taxon>Alphaproteobacteria</taxon>
        <taxon>Rhodobacterales</taxon>
        <taxon>Rhodobacter group</taxon>
        <taxon>Rhodobacter</taxon>
    </lineage>
</organism>
<dbReference type="RefSeq" id="WP_097071315.1">
    <property type="nucleotide sequence ID" value="NZ_OBMT01000018.1"/>
</dbReference>
<name>A0A285TBU1_9RHOB</name>
<reference evidence="2" key="1">
    <citation type="submission" date="2017-08" db="EMBL/GenBank/DDBJ databases">
        <authorList>
            <person name="Varghese N."/>
            <person name="Submissions S."/>
        </authorList>
    </citation>
    <scope>NUCLEOTIDE SEQUENCE [LARGE SCALE GENOMIC DNA]</scope>
    <source>
        <strain evidence="2">JA276</strain>
    </source>
</reference>
<dbReference type="EMBL" id="OBMT01000018">
    <property type="protein sequence ID" value="SOC19611.1"/>
    <property type="molecule type" value="Genomic_DNA"/>
</dbReference>
<sequence>MSFTDTAEKAWGKPLPDWIAELARQCDGGTQRKAAERLGYSAGLVSNVLRKSYAGNMAAVEEAVRGAWMGDTVTCPAMGTIPSDTCLEWRRRAKKFAPTNNHRVRMFRACSMCARNQKEGA</sequence>
<accession>A0A285TBU1</accession>
<proteinExistence type="predicted"/>
<evidence type="ECO:0000313" key="1">
    <source>
        <dbReference type="EMBL" id="SOC19611.1"/>
    </source>
</evidence>
<dbReference type="GO" id="GO:0003677">
    <property type="term" value="F:DNA binding"/>
    <property type="evidence" value="ECO:0007669"/>
    <property type="project" value="InterPro"/>
</dbReference>
<dbReference type="InterPro" id="IPR010982">
    <property type="entry name" value="Lambda_DNA-bd_dom_sf"/>
</dbReference>
<protein>
    <recommendedName>
        <fullName evidence="3">Transcriptional regulator</fullName>
    </recommendedName>
</protein>
<gene>
    <name evidence="1" type="ORF">SAMN05877831_11822</name>
</gene>
<evidence type="ECO:0008006" key="3">
    <source>
        <dbReference type="Google" id="ProtNLM"/>
    </source>
</evidence>
<evidence type="ECO:0000313" key="2">
    <source>
        <dbReference type="Proteomes" id="UP000219111"/>
    </source>
</evidence>
<keyword evidence="2" id="KW-1185">Reference proteome</keyword>